<evidence type="ECO:0000256" key="1">
    <source>
        <dbReference type="SAM" id="MobiDB-lite"/>
    </source>
</evidence>
<dbReference type="SUPFAM" id="SSF55073">
    <property type="entry name" value="Nucleotide cyclase"/>
    <property type="match status" value="1"/>
</dbReference>
<accession>A0A381WTA4</accession>
<feature type="compositionally biased region" description="Polar residues" evidence="1">
    <location>
        <begin position="10"/>
        <end position="27"/>
    </location>
</feature>
<evidence type="ECO:0000313" key="2">
    <source>
        <dbReference type="EMBL" id="SVA55710.1"/>
    </source>
</evidence>
<gene>
    <name evidence="2" type="ORF">METZ01_LOCUS108564</name>
</gene>
<dbReference type="Gene3D" id="3.30.70.1230">
    <property type="entry name" value="Nucleotide cyclase"/>
    <property type="match status" value="1"/>
</dbReference>
<sequence>MTEELKDTSSLKNSITQQSDSNESIEQTLEDSENRRKEEGGFGVEKPISVIFAAIEGFEVDSNADMDMIEEISIVKQQFDLELDNIITKYGGITDKIQGGFFMATFGTQVTNKDDPTCAILAAMDMVKI</sequence>
<proteinExistence type="predicted"/>
<dbReference type="EMBL" id="UINC01012809">
    <property type="protein sequence ID" value="SVA55710.1"/>
    <property type="molecule type" value="Genomic_DNA"/>
</dbReference>
<feature type="region of interest" description="Disordered" evidence="1">
    <location>
        <begin position="1"/>
        <end position="41"/>
    </location>
</feature>
<feature type="non-terminal residue" evidence="2">
    <location>
        <position position="129"/>
    </location>
</feature>
<name>A0A381WTA4_9ZZZZ</name>
<organism evidence="2">
    <name type="scientific">marine metagenome</name>
    <dbReference type="NCBI Taxonomy" id="408172"/>
    <lineage>
        <taxon>unclassified sequences</taxon>
        <taxon>metagenomes</taxon>
        <taxon>ecological metagenomes</taxon>
    </lineage>
</organism>
<reference evidence="2" key="1">
    <citation type="submission" date="2018-05" db="EMBL/GenBank/DDBJ databases">
        <authorList>
            <person name="Lanie J.A."/>
            <person name="Ng W.-L."/>
            <person name="Kazmierczak K.M."/>
            <person name="Andrzejewski T.M."/>
            <person name="Davidsen T.M."/>
            <person name="Wayne K.J."/>
            <person name="Tettelin H."/>
            <person name="Glass J.I."/>
            <person name="Rusch D."/>
            <person name="Podicherti R."/>
            <person name="Tsui H.-C.T."/>
            <person name="Winkler M.E."/>
        </authorList>
    </citation>
    <scope>NUCLEOTIDE SEQUENCE</scope>
</reference>
<dbReference type="InterPro" id="IPR029787">
    <property type="entry name" value="Nucleotide_cyclase"/>
</dbReference>
<protein>
    <submittedName>
        <fullName evidence="2">Uncharacterized protein</fullName>
    </submittedName>
</protein>
<dbReference type="AlphaFoldDB" id="A0A381WTA4"/>